<evidence type="ECO:0000313" key="6">
    <source>
        <dbReference type="EMBL" id="SEH04513.1"/>
    </source>
</evidence>
<dbReference type="Proteomes" id="UP000236724">
    <property type="component" value="Unassembled WGS sequence"/>
</dbReference>
<dbReference type="SUPFAM" id="SSF54862">
    <property type="entry name" value="4Fe-4S ferredoxins"/>
    <property type="match status" value="1"/>
</dbReference>
<keyword evidence="1" id="KW-0479">Metal-binding</keyword>
<dbReference type="InterPro" id="IPR017896">
    <property type="entry name" value="4Fe4S_Fe-S-bd"/>
</dbReference>
<evidence type="ECO:0000313" key="7">
    <source>
        <dbReference type="Proteomes" id="UP000236724"/>
    </source>
</evidence>
<evidence type="ECO:0000256" key="4">
    <source>
        <dbReference type="ARBA" id="ARBA00023014"/>
    </source>
</evidence>
<dbReference type="Pfam" id="PF02662">
    <property type="entry name" value="FlpD"/>
    <property type="match status" value="1"/>
</dbReference>
<dbReference type="PROSITE" id="PS51379">
    <property type="entry name" value="4FE4S_FER_2"/>
    <property type="match status" value="1"/>
</dbReference>
<feature type="domain" description="4Fe-4S ferredoxin-type" evidence="5">
    <location>
        <begin position="14"/>
        <end position="43"/>
    </location>
</feature>
<keyword evidence="3" id="KW-0408">Iron</keyword>
<dbReference type="InterPro" id="IPR003813">
    <property type="entry name" value="MvhD/FlpD"/>
</dbReference>
<evidence type="ECO:0000259" key="5">
    <source>
        <dbReference type="PROSITE" id="PS51379"/>
    </source>
</evidence>
<dbReference type="GO" id="GO:0046872">
    <property type="term" value="F:metal ion binding"/>
    <property type="evidence" value="ECO:0007669"/>
    <property type="project" value="UniProtKB-KW"/>
</dbReference>
<accession>A0A1H6F4M8</accession>
<protein>
    <submittedName>
        <fullName evidence="6">Ferredoxin</fullName>
    </submittedName>
</protein>
<evidence type="ECO:0000256" key="3">
    <source>
        <dbReference type="ARBA" id="ARBA00023004"/>
    </source>
</evidence>
<dbReference type="InterPro" id="IPR017900">
    <property type="entry name" value="4Fe4S_Fe_S_CS"/>
</dbReference>
<keyword evidence="7" id="KW-1185">Reference proteome</keyword>
<evidence type="ECO:0000256" key="2">
    <source>
        <dbReference type="ARBA" id="ARBA00023002"/>
    </source>
</evidence>
<dbReference type="GO" id="GO:0051536">
    <property type="term" value="F:iron-sulfur cluster binding"/>
    <property type="evidence" value="ECO:0007669"/>
    <property type="project" value="UniProtKB-KW"/>
</dbReference>
<name>A0A1H6F4M8_9GAMM</name>
<keyword evidence="4" id="KW-0411">Iron-sulfur</keyword>
<dbReference type="Pfam" id="PF00037">
    <property type="entry name" value="Fer4"/>
    <property type="match status" value="1"/>
</dbReference>
<gene>
    <name evidence="6" type="ORF">MBHS_00359</name>
</gene>
<dbReference type="Gene3D" id="3.30.70.20">
    <property type="match status" value="1"/>
</dbReference>
<dbReference type="GO" id="GO:0016491">
    <property type="term" value="F:oxidoreductase activity"/>
    <property type="evidence" value="ECO:0007669"/>
    <property type="project" value="UniProtKB-KW"/>
</dbReference>
<organism evidence="6 7">
    <name type="scientific">Candidatus Venteria ishoeyi</name>
    <dbReference type="NCBI Taxonomy" id="1899563"/>
    <lineage>
        <taxon>Bacteria</taxon>
        <taxon>Pseudomonadati</taxon>
        <taxon>Pseudomonadota</taxon>
        <taxon>Gammaproteobacteria</taxon>
        <taxon>Thiotrichales</taxon>
        <taxon>Thiotrichaceae</taxon>
        <taxon>Venteria</taxon>
    </lineage>
</organism>
<keyword evidence="2" id="KW-0560">Oxidoreductase</keyword>
<evidence type="ECO:0000256" key="1">
    <source>
        <dbReference type="ARBA" id="ARBA00022723"/>
    </source>
</evidence>
<sequence>MECPFGAINEDEDRYPEFNEERCRRCGTCMGACPVRVISFDNYSIDTVGQALKAVDIPDEFDEKPRTLVLACENDAYPALDMAAMNRVEYSAFTRIIPVRCLGSVNTIWLTDALNSGYDGIILMGCKKGEEYQCHFVKGSEIAHIRMSKIDDTLQQLNLETERVEVYEIAITDVERAPKLINDMAETIEKIGMSPFKF</sequence>
<proteinExistence type="predicted"/>
<dbReference type="PROSITE" id="PS00198">
    <property type="entry name" value="4FE4S_FER_1"/>
    <property type="match status" value="1"/>
</dbReference>
<dbReference type="EMBL" id="FMSV02000056">
    <property type="protein sequence ID" value="SEH04513.1"/>
    <property type="molecule type" value="Genomic_DNA"/>
</dbReference>
<dbReference type="AlphaFoldDB" id="A0A1H6F4M8"/>
<reference evidence="6 7" key="1">
    <citation type="submission" date="2016-10" db="EMBL/GenBank/DDBJ databases">
        <authorList>
            <person name="de Groot N.N."/>
        </authorList>
    </citation>
    <scope>NUCLEOTIDE SEQUENCE [LARGE SCALE GENOMIC DNA]</scope>
    <source>
        <strain evidence="6">MBHS1</strain>
    </source>
</reference>